<dbReference type="Proteomes" id="UP000265618">
    <property type="component" value="Unassembled WGS sequence"/>
</dbReference>
<dbReference type="InterPro" id="IPR005114">
    <property type="entry name" value="Helicase_assoc"/>
</dbReference>
<gene>
    <name evidence="2" type="ORF">KIPB_007191</name>
</gene>
<organism evidence="2 3">
    <name type="scientific">Kipferlia bialata</name>
    <dbReference type="NCBI Taxonomy" id="797122"/>
    <lineage>
        <taxon>Eukaryota</taxon>
        <taxon>Metamonada</taxon>
        <taxon>Carpediemonas-like organisms</taxon>
        <taxon>Kipferlia</taxon>
    </lineage>
</organism>
<comment type="caution">
    <text evidence="2">The sequence shown here is derived from an EMBL/GenBank/DDBJ whole genome shotgun (WGS) entry which is preliminary data.</text>
</comment>
<evidence type="ECO:0000313" key="3">
    <source>
        <dbReference type="Proteomes" id="UP000265618"/>
    </source>
</evidence>
<dbReference type="OrthoDB" id="70932at2759"/>
<dbReference type="PANTHER" id="PTHR33418:SF1">
    <property type="entry name" value="HELICASE-ASSOCIATED DOMAIN-CONTAINING PROTEIN"/>
    <property type="match status" value="1"/>
</dbReference>
<evidence type="ECO:0000259" key="1">
    <source>
        <dbReference type="Pfam" id="PF03457"/>
    </source>
</evidence>
<keyword evidence="3" id="KW-1185">Reference proteome</keyword>
<name>A0A391NMD1_9EUKA</name>
<evidence type="ECO:0000313" key="2">
    <source>
        <dbReference type="EMBL" id="GCA62991.1"/>
    </source>
</evidence>
<reference evidence="2 3" key="1">
    <citation type="journal article" date="2018" name="PLoS ONE">
        <title>The draft genome of Kipferlia bialata reveals reductive genome evolution in fornicate parasites.</title>
        <authorList>
            <person name="Tanifuji G."/>
            <person name="Takabayashi S."/>
            <person name="Kume K."/>
            <person name="Takagi M."/>
            <person name="Nakayama T."/>
            <person name="Kamikawa R."/>
            <person name="Inagaki Y."/>
            <person name="Hashimoto T."/>
        </authorList>
    </citation>
    <scope>NUCLEOTIDE SEQUENCE [LARGE SCALE GENOMIC DNA]</scope>
    <source>
        <strain evidence="2">NY0173</strain>
    </source>
</reference>
<proteinExistence type="predicted"/>
<dbReference type="AlphaFoldDB" id="A0A391NMD1"/>
<accession>A0A391NMD1</accession>
<sequence length="237" mass="27494">QDTQYRAGKLSQVHIDKLNSINFPWGFTVSGWDKSFMALQRHRGSHGKWPSEAEDKTLYEWAEAQRILYVSGKLPVAKACRLESIDFPLREKETESSSAWDVNLATLRRHLTTRDKLSPETEREMTRWCKYQRGCKRKGTLSKRRIDLLNSIGFVWDPREQLWDDTILELQQYLQTHTKWPGHDSPSLSGWVYRARHLRREGRLSDERLAALDALGIDWNPNGKRSVEAIGEGGRSS</sequence>
<feature type="domain" description="Helicase-associated" evidence="1">
    <location>
        <begin position="160"/>
        <end position="216"/>
    </location>
</feature>
<dbReference type="EMBL" id="BDIP01001982">
    <property type="protein sequence ID" value="GCA62991.1"/>
    <property type="molecule type" value="Genomic_DNA"/>
</dbReference>
<dbReference type="Pfam" id="PF03457">
    <property type="entry name" value="HA"/>
    <property type="match status" value="2"/>
</dbReference>
<protein>
    <recommendedName>
        <fullName evidence="1">Helicase-associated domain-containing protein</fullName>
    </recommendedName>
</protein>
<dbReference type="PANTHER" id="PTHR33418">
    <property type="entry name" value="HELICASE-ASSOCIATED"/>
    <property type="match status" value="1"/>
</dbReference>
<feature type="non-terminal residue" evidence="2">
    <location>
        <position position="1"/>
    </location>
</feature>
<feature type="domain" description="Helicase-associated" evidence="1">
    <location>
        <begin position="98"/>
        <end position="154"/>
    </location>
</feature>
<dbReference type="Gene3D" id="6.10.140.530">
    <property type="match status" value="3"/>
</dbReference>